<name>A0ABT9XDF6_9BACL</name>
<proteinExistence type="predicted"/>
<keyword evidence="3" id="KW-1185">Reference proteome</keyword>
<keyword evidence="1" id="KW-0732">Signal</keyword>
<protein>
    <submittedName>
        <fullName evidence="2">Type II secretory pathway pseudopilin PulG</fullName>
    </submittedName>
</protein>
<organism evidence="2 3">
    <name type="scientific">Alicyclobacillus cycloheptanicus</name>
    <dbReference type="NCBI Taxonomy" id="1457"/>
    <lineage>
        <taxon>Bacteria</taxon>
        <taxon>Bacillati</taxon>
        <taxon>Bacillota</taxon>
        <taxon>Bacilli</taxon>
        <taxon>Bacillales</taxon>
        <taxon>Alicyclobacillaceae</taxon>
        <taxon>Alicyclobacillus</taxon>
    </lineage>
</organism>
<gene>
    <name evidence="2" type="ORF">J2S03_000139</name>
</gene>
<accession>A0ABT9XDF6</accession>
<feature type="chain" id="PRO_5046784632" evidence="1">
    <location>
        <begin position="20"/>
        <end position="105"/>
    </location>
</feature>
<feature type="signal peptide" evidence="1">
    <location>
        <begin position="1"/>
        <end position="19"/>
    </location>
</feature>
<dbReference type="RefSeq" id="WP_274455739.1">
    <property type="nucleotide sequence ID" value="NZ_CP067097.1"/>
</dbReference>
<dbReference type="EMBL" id="JAUSTP010000001">
    <property type="protein sequence ID" value="MDQ0188335.1"/>
    <property type="molecule type" value="Genomic_DNA"/>
</dbReference>
<evidence type="ECO:0000313" key="2">
    <source>
        <dbReference type="EMBL" id="MDQ0188335.1"/>
    </source>
</evidence>
<comment type="caution">
    <text evidence="2">The sequence shown here is derived from an EMBL/GenBank/DDBJ whole genome shotgun (WGS) entry which is preliminary data.</text>
</comment>
<sequence>MTMLEVVCAIWMVAVMGGAAVGAWAAAAHEQARTEVQRSADDCADDAAEYWLAGQAVTLAANDTPGCAVDAAQTTIHGEDVVTLVARVDGASQTLYLPSGPGTTS</sequence>
<reference evidence="2 3" key="1">
    <citation type="submission" date="2023-07" db="EMBL/GenBank/DDBJ databases">
        <title>Genomic Encyclopedia of Type Strains, Phase IV (KMG-IV): sequencing the most valuable type-strain genomes for metagenomic binning, comparative biology and taxonomic classification.</title>
        <authorList>
            <person name="Goeker M."/>
        </authorList>
    </citation>
    <scope>NUCLEOTIDE SEQUENCE [LARGE SCALE GENOMIC DNA]</scope>
    <source>
        <strain evidence="2 3">DSM 4006</strain>
    </source>
</reference>
<dbReference type="Proteomes" id="UP001232973">
    <property type="component" value="Unassembled WGS sequence"/>
</dbReference>
<evidence type="ECO:0000313" key="3">
    <source>
        <dbReference type="Proteomes" id="UP001232973"/>
    </source>
</evidence>
<evidence type="ECO:0000256" key="1">
    <source>
        <dbReference type="SAM" id="SignalP"/>
    </source>
</evidence>